<organism evidence="3 4">
    <name type="scientific">Rotaria socialis</name>
    <dbReference type="NCBI Taxonomy" id="392032"/>
    <lineage>
        <taxon>Eukaryota</taxon>
        <taxon>Metazoa</taxon>
        <taxon>Spiralia</taxon>
        <taxon>Gnathifera</taxon>
        <taxon>Rotifera</taxon>
        <taxon>Eurotatoria</taxon>
        <taxon>Bdelloidea</taxon>
        <taxon>Philodinida</taxon>
        <taxon>Philodinidae</taxon>
        <taxon>Rotaria</taxon>
    </lineage>
</organism>
<evidence type="ECO:0000256" key="1">
    <source>
        <dbReference type="SAM" id="MobiDB-lite"/>
    </source>
</evidence>
<dbReference type="Proteomes" id="UP000663869">
    <property type="component" value="Unassembled WGS sequence"/>
</dbReference>
<evidence type="ECO:0000313" key="3">
    <source>
        <dbReference type="EMBL" id="CAF3417040.1"/>
    </source>
</evidence>
<protein>
    <recommendedName>
        <fullName evidence="2">Endonuclease/exonuclease/phosphatase domain-containing protein</fullName>
    </recommendedName>
</protein>
<evidence type="ECO:0000259" key="2">
    <source>
        <dbReference type="Pfam" id="PF03372"/>
    </source>
</evidence>
<accession>A0A818BDF0</accession>
<feature type="domain" description="Endonuclease/exonuclease/phosphatase" evidence="2">
    <location>
        <begin position="5"/>
        <end position="103"/>
    </location>
</feature>
<name>A0A818BDF0_9BILA</name>
<sequence length="437" mass="50353">MYLQQLLEDVPKKGAILIIGDWNAKVGDTEVSEIVDKYGLGKCNETGEKLIEFYQVNLLIITNICFQQPKRRLYTWTSPSGQHRNQIDYILCNRRWKSSITSVKTRPDADCGTGHELILAKLKIKLKRPKKVSKAVKRDLQNTPHSYNVEVKSRFAGRELSNKEPEKLWQEIDKIIHEEVGRNIPAITTTKKRTWISKNTLKIAREKREAKINGNKQLFSKLNADFQRETQYLEDGEYELEPDIPESEVRWAMQALINGKAPGQDEIPIELFKVLKEGSIKVLTTLCRQIWKTKQWPSDWKKSIFIMIPKNRNVKDCSNYRTAALISHTCKIMLKVVQRRLQSFLERELPDTQAGFRKRRGTRDQIANLRWTIAKHSTVDHGKLCSVLTKMGIQPTHPLSKSSISSSTNTSYLPSSEETPTQQLQSQPEVLLFALQQ</sequence>
<dbReference type="AlphaFoldDB" id="A0A818BDF0"/>
<dbReference type="PANTHER" id="PTHR47027">
    <property type="entry name" value="REVERSE TRANSCRIPTASE DOMAIN-CONTAINING PROTEIN"/>
    <property type="match status" value="1"/>
</dbReference>
<dbReference type="InterPro" id="IPR005135">
    <property type="entry name" value="Endo/exonuclease/phosphatase"/>
</dbReference>
<feature type="compositionally biased region" description="Low complexity" evidence="1">
    <location>
        <begin position="397"/>
        <end position="416"/>
    </location>
</feature>
<evidence type="ECO:0000313" key="4">
    <source>
        <dbReference type="Proteomes" id="UP000663869"/>
    </source>
</evidence>
<dbReference type="PANTHER" id="PTHR47027:SF8">
    <property type="entry name" value="RIBONUCLEASE H"/>
    <property type="match status" value="1"/>
</dbReference>
<dbReference type="SUPFAM" id="SSF56219">
    <property type="entry name" value="DNase I-like"/>
    <property type="match status" value="1"/>
</dbReference>
<feature type="region of interest" description="Disordered" evidence="1">
    <location>
        <begin position="397"/>
        <end position="426"/>
    </location>
</feature>
<dbReference type="Gene3D" id="3.60.10.10">
    <property type="entry name" value="Endonuclease/exonuclease/phosphatase"/>
    <property type="match status" value="1"/>
</dbReference>
<dbReference type="InterPro" id="IPR036691">
    <property type="entry name" value="Endo/exonu/phosph_ase_sf"/>
</dbReference>
<comment type="caution">
    <text evidence="3">The sequence shown here is derived from an EMBL/GenBank/DDBJ whole genome shotgun (WGS) entry which is preliminary data.</text>
</comment>
<feature type="compositionally biased region" description="Polar residues" evidence="1">
    <location>
        <begin position="417"/>
        <end position="426"/>
    </location>
</feature>
<dbReference type="GO" id="GO:0003824">
    <property type="term" value="F:catalytic activity"/>
    <property type="evidence" value="ECO:0007669"/>
    <property type="project" value="InterPro"/>
</dbReference>
<dbReference type="EMBL" id="CAJNYU010001153">
    <property type="protein sequence ID" value="CAF3417040.1"/>
    <property type="molecule type" value="Genomic_DNA"/>
</dbReference>
<reference evidence="3" key="1">
    <citation type="submission" date="2021-02" db="EMBL/GenBank/DDBJ databases">
        <authorList>
            <person name="Nowell W R."/>
        </authorList>
    </citation>
    <scope>NUCLEOTIDE SEQUENCE</scope>
</reference>
<proteinExistence type="predicted"/>
<dbReference type="Pfam" id="PF03372">
    <property type="entry name" value="Exo_endo_phos"/>
    <property type="match status" value="1"/>
</dbReference>
<gene>
    <name evidence="3" type="ORF">FME351_LOCUS10549</name>
</gene>